<evidence type="ECO:0000313" key="8">
    <source>
        <dbReference type="Proteomes" id="UP000003438"/>
    </source>
</evidence>
<dbReference type="EMBL" id="ACBY02000020">
    <property type="protein sequence ID" value="EFB76615.1"/>
    <property type="molecule type" value="Genomic_DNA"/>
</dbReference>
<dbReference type="PANTHER" id="PTHR34137:SF1">
    <property type="entry name" value="EXODEOXYRIBONUCLEASE 7 SMALL SUBUNIT"/>
    <property type="match status" value="1"/>
</dbReference>
<comment type="function">
    <text evidence="6">Bidirectionally degrades single-stranded DNA into large acid-insoluble oligonucleotides, which are then degraded further into small acid-soluble oligonucleotides.</text>
</comment>
<evidence type="ECO:0000256" key="4">
    <source>
        <dbReference type="ARBA" id="ARBA00022801"/>
    </source>
</evidence>
<keyword evidence="3 6" id="KW-0540">Nuclease</keyword>
<protein>
    <recommendedName>
        <fullName evidence="6">Exodeoxyribonuclease 7 small subunit</fullName>
        <ecNumber evidence="6">3.1.11.6</ecNumber>
    </recommendedName>
    <alternativeName>
        <fullName evidence="6">Exodeoxyribonuclease VII small subunit</fullName>
        <shortName evidence="6">Exonuclease VII small subunit</shortName>
    </alternativeName>
</protein>
<evidence type="ECO:0000256" key="5">
    <source>
        <dbReference type="ARBA" id="ARBA00022839"/>
    </source>
</evidence>
<dbReference type="PANTHER" id="PTHR34137">
    <property type="entry name" value="EXODEOXYRIBONUCLEASE 7 SMALL SUBUNIT"/>
    <property type="match status" value="1"/>
</dbReference>
<keyword evidence="2 6" id="KW-0963">Cytoplasm</keyword>
<dbReference type="GO" id="GO:0009318">
    <property type="term" value="C:exodeoxyribonuclease VII complex"/>
    <property type="evidence" value="ECO:0007669"/>
    <property type="project" value="UniProtKB-UniRule"/>
</dbReference>
<dbReference type="Proteomes" id="UP000003438">
    <property type="component" value="Unassembled WGS sequence"/>
</dbReference>
<evidence type="ECO:0000256" key="6">
    <source>
        <dbReference type="HAMAP-Rule" id="MF_00337"/>
    </source>
</evidence>
<comment type="caution">
    <text evidence="7">The sequence shown here is derived from an EMBL/GenBank/DDBJ whole genome shotgun (WGS) entry which is preliminary data.</text>
</comment>
<dbReference type="EC" id="3.1.11.6" evidence="6"/>
<comment type="subcellular location">
    <subcellularLocation>
        <location evidence="6">Cytoplasm</location>
    </subcellularLocation>
</comment>
<evidence type="ECO:0000313" key="7">
    <source>
        <dbReference type="EMBL" id="EFB76615.1"/>
    </source>
</evidence>
<dbReference type="Gene3D" id="1.10.287.1040">
    <property type="entry name" value="Exonuclease VII, small subunit"/>
    <property type="match status" value="1"/>
</dbReference>
<dbReference type="GO" id="GO:0008855">
    <property type="term" value="F:exodeoxyribonuclease VII activity"/>
    <property type="evidence" value="ECO:0007669"/>
    <property type="project" value="UniProtKB-UniRule"/>
</dbReference>
<dbReference type="HOGENOM" id="CLU_145918_3_4_9"/>
<dbReference type="GO" id="GO:0005829">
    <property type="term" value="C:cytosol"/>
    <property type="evidence" value="ECO:0007669"/>
    <property type="project" value="TreeGrafter"/>
</dbReference>
<dbReference type="eggNOG" id="COG1722">
    <property type="taxonomic scope" value="Bacteria"/>
</dbReference>
<gene>
    <name evidence="6 7" type="primary">xseB</name>
    <name evidence="7" type="ORF">SUBVAR_04991</name>
</gene>
<dbReference type="InterPro" id="IPR003761">
    <property type="entry name" value="Exonuc_VII_S"/>
</dbReference>
<accession>D1PKV7</accession>
<evidence type="ECO:0000256" key="1">
    <source>
        <dbReference type="ARBA" id="ARBA00009998"/>
    </source>
</evidence>
<dbReference type="RefSeq" id="WP_007046395.1">
    <property type="nucleotide sequence ID" value="NZ_GG704769.1"/>
</dbReference>
<evidence type="ECO:0000256" key="2">
    <source>
        <dbReference type="ARBA" id="ARBA00022490"/>
    </source>
</evidence>
<dbReference type="HAMAP" id="MF_00337">
    <property type="entry name" value="Exonuc_7_S"/>
    <property type="match status" value="1"/>
</dbReference>
<reference evidence="7" key="1">
    <citation type="submission" date="2009-12" db="EMBL/GenBank/DDBJ databases">
        <authorList>
            <person name="Weinstock G."/>
            <person name="Sodergren E."/>
            <person name="Clifton S."/>
            <person name="Fulton L."/>
            <person name="Fulton B."/>
            <person name="Courtney L."/>
            <person name="Fronick C."/>
            <person name="Harrison M."/>
            <person name="Strong C."/>
            <person name="Farmer C."/>
            <person name="Delahaunty K."/>
            <person name="Markovic C."/>
            <person name="Hall O."/>
            <person name="Minx P."/>
            <person name="Tomlinson C."/>
            <person name="Mitreva M."/>
            <person name="Nelson J."/>
            <person name="Hou S."/>
            <person name="Wollam A."/>
            <person name="Pepin K.H."/>
            <person name="Johnson M."/>
            <person name="Bhonagiri V."/>
            <person name="Nash W.E."/>
            <person name="Warren W."/>
            <person name="Chinwalla A."/>
            <person name="Mardis E.R."/>
            <person name="Wilson R.K."/>
        </authorList>
    </citation>
    <scope>NUCLEOTIDE SEQUENCE [LARGE SCALE GENOMIC DNA]</scope>
    <source>
        <strain evidence="7">DSM 15176</strain>
    </source>
</reference>
<sequence>MKQPKSFEEGMQRLQDLLTVLQDDTTPLAQSVKLYAEAAGLIAYCKQTLDEAKLRVEEIDAELAEKTGETV</sequence>
<dbReference type="InterPro" id="IPR037004">
    <property type="entry name" value="Exonuc_VII_ssu_sf"/>
</dbReference>
<keyword evidence="8" id="KW-1185">Reference proteome</keyword>
<comment type="catalytic activity">
    <reaction evidence="6">
        <text>Exonucleolytic cleavage in either 5'- to 3'- or 3'- to 5'-direction to yield nucleoside 5'-phosphates.</text>
        <dbReference type="EC" id="3.1.11.6"/>
    </reaction>
</comment>
<organism evidence="7 8">
    <name type="scientific">Subdoligranulum variabile DSM 15176</name>
    <dbReference type="NCBI Taxonomy" id="411471"/>
    <lineage>
        <taxon>Bacteria</taxon>
        <taxon>Bacillati</taxon>
        <taxon>Bacillota</taxon>
        <taxon>Clostridia</taxon>
        <taxon>Eubacteriales</taxon>
        <taxon>Oscillospiraceae</taxon>
        <taxon>Subdoligranulum</taxon>
    </lineage>
</organism>
<comment type="subunit">
    <text evidence="6">Heterooligomer composed of large and small subunits.</text>
</comment>
<keyword evidence="4 6" id="KW-0378">Hydrolase</keyword>
<dbReference type="NCBIfam" id="TIGR01280">
    <property type="entry name" value="xseB"/>
    <property type="match status" value="1"/>
</dbReference>
<dbReference type="AlphaFoldDB" id="D1PKV7"/>
<keyword evidence="5 6" id="KW-0269">Exonuclease</keyword>
<comment type="similarity">
    <text evidence="1 6">Belongs to the XseB family.</text>
</comment>
<evidence type="ECO:0000256" key="3">
    <source>
        <dbReference type="ARBA" id="ARBA00022722"/>
    </source>
</evidence>
<dbReference type="Pfam" id="PF02609">
    <property type="entry name" value="Exonuc_VII_S"/>
    <property type="match status" value="1"/>
</dbReference>
<proteinExistence type="inferred from homology"/>
<dbReference type="GO" id="GO:0006308">
    <property type="term" value="P:DNA catabolic process"/>
    <property type="evidence" value="ECO:0007669"/>
    <property type="project" value="UniProtKB-UniRule"/>
</dbReference>
<dbReference type="STRING" id="411471.SUBVAR_04991"/>
<name>D1PKV7_9FIRM</name>
<dbReference type="SUPFAM" id="SSF116842">
    <property type="entry name" value="XseB-like"/>
    <property type="match status" value="1"/>
</dbReference>